<dbReference type="InterPro" id="IPR027268">
    <property type="entry name" value="Peptidase_M4/M1_CTD_sf"/>
</dbReference>
<gene>
    <name evidence="17" type="ORF">C5Q98_03460</name>
</gene>
<dbReference type="Pfam" id="PF01433">
    <property type="entry name" value="Peptidase_M1"/>
    <property type="match status" value="1"/>
</dbReference>
<evidence type="ECO:0000313" key="18">
    <source>
        <dbReference type="Proteomes" id="UP000237947"/>
    </source>
</evidence>
<dbReference type="Proteomes" id="UP000237947">
    <property type="component" value="Chromosome"/>
</dbReference>
<feature type="domain" description="ERAP1-like C-terminal" evidence="15">
    <location>
        <begin position="513"/>
        <end position="825"/>
    </location>
</feature>
<dbReference type="GO" id="GO:0008270">
    <property type="term" value="F:zinc ion binding"/>
    <property type="evidence" value="ECO:0007669"/>
    <property type="project" value="UniProtKB-UniRule"/>
</dbReference>
<dbReference type="GO" id="GO:0070006">
    <property type="term" value="F:metalloaminopeptidase activity"/>
    <property type="evidence" value="ECO:0007669"/>
    <property type="project" value="TreeGrafter"/>
</dbReference>
<dbReference type="InterPro" id="IPR034016">
    <property type="entry name" value="M1_APN-typ"/>
</dbReference>
<keyword evidence="8 12" id="KW-0482">Metalloprotease</keyword>
<reference evidence="18" key="1">
    <citation type="submission" date="2018-02" db="EMBL/GenBank/DDBJ databases">
        <authorList>
            <person name="Holder M.E."/>
            <person name="Ajami N.J."/>
            <person name="Petrosino J.F."/>
        </authorList>
    </citation>
    <scope>NUCLEOTIDE SEQUENCE [LARGE SCALE GENOMIC DNA]</scope>
    <source>
        <strain evidence="18">CCUG 47711</strain>
    </source>
</reference>
<keyword evidence="13" id="KW-0175">Coiled coil</keyword>
<dbReference type="PANTHER" id="PTHR11533">
    <property type="entry name" value="PROTEASE M1 ZINC METALLOPROTEASE"/>
    <property type="match status" value="1"/>
</dbReference>
<dbReference type="EMBL" id="CP027226">
    <property type="protein sequence ID" value="AVM42340.1"/>
    <property type="molecule type" value="Genomic_DNA"/>
</dbReference>
<dbReference type="Pfam" id="PF17900">
    <property type="entry name" value="Peptidase_M1_N"/>
    <property type="match status" value="1"/>
</dbReference>
<feature type="binding site" evidence="10">
    <location>
        <position position="296"/>
    </location>
    <ligand>
        <name>Zn(2+)</name>
        <dbReference type="ChEBI" id="CHEBI:29105"/>
        <note>catalytic</note>
    </ligand>
</feature>
<evidence type="ECO:0000256" key="4">
    <source>
        <dbReference type="ARBA" id="ARBA00022670"/>
    </source>
</evidence>
<dbReference type="Gene3D" id="1.10.390.10">
    <property type="entry name" value="Neutral Protease Domain 2"/>
    <property type="match status" value="1"/>
</dbReference>
<dbReference type="Gene3D" id="2.60.40.1730">
    <property type="entry name" value="tricorn interacting facor f3 domain"/>
    <property type="match status" value="1"/>
</dbReference>
<evidence type="ECO:0000259" key="15">
    <source>
        <dbReference type="Pfam" id="PF11838"/>
    </source>
</evidence>
<evidence type="ECO:0000256" key="10">
    <source>
        <dbReference type="PIRSR" id="PIRSR634016-3"/>
    </source>
</evidence>
<dbReference type="KEGG" id="fsa:C5Q98_03460"/>
<comment type="catalytic activity">
    <reaction evidence="1">
        <text>Release of an N-terminal amino acid, Xaa-|-Yaa- from a peptide, amide or arylamide. Xaa is preferably Ala, but may be most amino acids including Pro (slow action). When a terminal hydrophobic residue is followed by a prolyl residue, the two may be released as an intact Xaa-Pro dipeptide.</text>
        <dbReference type="EC" id="3.4.11.2"/>
    </reaction>
</comment>
<dbReference type="PANTHER" id="PTHR11533:SF174">
    <property type="entry name" value="PUROMYCIN-SENSITIVE AMINOPEPTIDASE-RELATED"/>
    <property type="match status" value="1"/>
</dbReference>
<keyword evidence="4 12" id="KW-0645">Protease</keyword>
<evidence type="ECO:0000256" key="5">
    <source>
        <dbReference type="ARBA" id="ARBA00022723"/>
    </source>
</evidence>
<dbReference type="AlphaFoldDB" id="A0A2S0KMT2"/>
<comment type="cofactor">
    <cofactor evidence="10 12">
        <name>Zn(2+)</name>
        <dbReference type="ChEBI" id="CHEBI:29105"/>
    </cofactor>
    <text evidence="10 12">Binds 1 zinc ion per subunit.</text>
</comment>
<evidence type="ECO:0000259" key="16">
    <source>
        <dbReference type="Pfam" id="PF17900"/>
    </source>
</evidence>
<evidence type="ECO:0000256" key="2">
    <source>
        <dbReference type="ARBA" id="ARBA00010136"/>
    </source>
</evidence>
<dbReference type="GO" id="GO:0005737">
    <property type="term" value="C:cytoplasm"/>
    <property type="evidence" value="ECO:0007669"/>
    <property type="project" value="TreeGrafter"/>
</dbReference>
<dbReference type="Gene3D" id="1.25.50.20">
    <property type="match status" value="1"/>
</dbReference>
<feature type="coiled-coil region" evidence="13">
    <location>
        <begin position="814"/>
        <end position="848"/>
    </location>
</feature>
<dbReference type="SUPFAM" id="SSF63737">
    <property type="entry name" value="Leukotriene A4 hydrolase N-terminal domain"/>
    <property type="match status" value="1"/>
</dbReference>
<evidence type="ECO:0000256" key="3">
    <source>
        <dbReference type="ARBA" id="ARBA00022438"/>
    </source>
</evidence>
<feature type="site" description="Transition state stabilizer" evidence="11">
    <location>
        <position position="379"/>
    </location>
</feature>
<keyword evidence="18" id="KW-1185">Reference proteome</keyword>
<evidence type="ECO:0000256" key="7">
    <source>
        <dbReference type="ARBA" id="ARBA00022833"/>
    </source>
</evidence>
<keyword evidence="5 10" id="KW-0479">Metal-binding</keyword>
<dbReference type="Pfam" id="PF11838">
    <property type="entry name" value="ERAP1_C"/>
    <property type="match status" value="1"/>
</dbReference>
<dbReference type="SUPFAM" id="SSF55486">
    <property type="entry name" value="Metalloproteases ('zincins'), catalytic domain"/>
    <property type="match status" value="1"/>
</dbReference>
<dbReference type="CDD" id="cd09601">
    <property type="entry name" value="M1_APN-Q_like"/>
    <property type="match status" value="1"/>
</dbReference>
<evidence type="ECO:0000256" key="8">
    <source>
        <dbReference type="ARBA" id="ARBA00023049"/>
    </source>
</evidence>
<dbReference type="GO" id="GO:0005615">
    <property type="term" value="C:extracellular space"/>
    <property type="evidence" value="ECO:0007669"/>
    <property type="project" value="TreeGrafter"/>
</dbReference>
<dbReference type="EC" id="3.4.11.-" evidence="12"/>
<evidence type="ECO:0000256" key="9">
    <source>
        <dbReference type="PIRSR" id="PIRSR634016-1"/>
    </source>
</evidence>
<evidence type="ECO:0000256" key="12">
    <source>
        <dbReference type="RuleBase" id="RU364040"/>
    </source>
</evidence>
<feature type="binding site" evidence="10">
    <location>
        <position position="292"/>
    </location>
    <ligand>
        <name>Zn(2+)</name>
        <dbReference type="ChEBI" id="CHEBI:29105"/>
        <note>catalytic</note>
    </ligand>
</feature>
<feature type="binding site" evidence="10">
    <location>
        <position position="315"/>
    </location>
    <ligand>
        <name>Zn(2+)</name>
        <dbReference type="ChEBI" id="CHEBI:29105"/>
        <note>catalytic</note>
    </ligand>
</feature>
<keyword evidence="3 12" id="KW-0031">Aminopeptidase</keyword>
<dbReference type="GO" id="GO:0043171">
    <property type="term" value="P:peptide catabolic process"/>
    <property type="evidence" value="ECO:0007669"/>
    <property type="project" value="TreeGrafter"/>
</dbReference>
<dbReference type="InterPro" id="IPR024571">
    <property type="entry name" value="ERAP1-like_C_dom"/>
</dbReference>
<dbReference type="PRINTS" id="PR00756">
    <property type="entry name" value="ALADIPTASE"/>
</dbReference>
<evidence type="ECO:0000256" key="13">
    <source>
        <dbReference type="SAM" id="Coils"/>
    </source>
</evidence>
<accession>A0A2S0KMT2</accession>
<protein>
    <recommendedName>
        <fullName evidence="12">Aminopeptidase</fullName>
        <ecNumber evidence="12">3.4.11.-</ecNumber>
    </recommendedName>
</protein>
<dbReference type="Gene3D" id="2.60.40.1910">
    <property type="match status" value="1"/>
</dbReference>
<name>A0A2S0KMT2_9FIRM</name>
<dbReference type="InterPro" id="IPR042097">
    <property type="entry name" value="Aminopeptidase_N-like_N_sf"/>
</dbReference>
<feature type="domain" description="Peptidase M1 membrane alanine aminopeptidase" evidence="14">
    <location>
        <begin position="221"/>
        <end position="438"/>
    </location>
</feature>
<dbReference type="GO" id="GO:0006508">
    <property type="term" value="P:proteolysis"/>
    <property type="evidence" value="ECO:0007669"/>
    <property type="project" value="UniProtKB-KW"/>
</dbReference>
<dbReference type="OrthoDB" id="9814383at2"/>
<evidence type="ECO:0000259" key="14">
    <source>
        <dbReference type="Pfam" id="PF01433"/>
    </source>
</evidence>
<dbReference type="InterPro" id="IPR014782">
    <property type="entry name" value="Peptidase_M1_dom"/>
</dbReference>
<proteinExistence type="inferred from homology"/>
<keyword evidence="7 10" id="KW-0862">Zinc</keyword>
<dbReference type="RefSeq" id="WP_106012323.1">
    <property type="nucleotide sequence ID" value="NZ_CP027226.1"/>
</dbReference>
<sequence length="848" mass="97562">MKTVEHLINNLVPSHYDLFFDIDRKSKTFSGKTRIQANAKSESFKLHQKDLHISEVRINGKAVSFEIDNENDHIIIAANQTGEITIELDYSGNITDNMDGIYPCYYTHDGQKKELVATQFESHFARQAFPCVDEPIAKATFDLKLKFDQKDGEIALANMPEAKVGQGSETGIWEFMTTPRMSTYILAFALGDLQSISTETNSGTKVAVYSTKAHELEHLNFALDIAKRAIEFFEDYYGFPYPLPQSLHVALPDFSAGAMENWGLVTYREMYLIANENTSLQHRQGIALTISHELAHMWFGNLVTMNWWDNLWLNESFANMMEYVCVNALEPSWNIFESFQSSDVPAALNRDATDGVQSVQTEVKHPDEVNTIFDAAIVYAKGSRLLQMLRYALGDEIFAKGLNKYFNEHQYQNTSGEDLWSALSSVSGKDISEFMNSWLTQPGYPVVSAELDGDAIKLDQEQFFIGPHQDRNRLYQIPLNSTWEDINFTYTDKGTEISSYSELREKYGKPFRLNFNNMAHYITNYDDNLLKDILDNFKSYDKINKYQLVQEQLLLAQGQRIPYANLIKFVQKLSDEQAYMLVGLNNRILRGLELFVDAEDDSEANLKALALLSNINNFNRLGFLPKENDSFDDEIVREIAISNMLFAEYKPAVTEAHKLFTDNKNNLEELPASIRFFVLRTEVKHFESEDLISELLKLYENSSNVAFKDDIKSALAFTEDQNNLKKIIGTWKNKDIVKPQDLASWYSSFLRKDFCQEDVWNWARDNWEWLKVALGGDMSFDSFVRIPGYVFQTEERLQEFNDFFESELDNFAIKRNIEMSAKQIEARIDLIKANKQEVKSALKDFAEE</sequence>
<keyword evidence="6 12" id="KW-0378">Hydrolase</keyword>
<dbReference type="GO" id="GO:0016285">
    <property type="term" value="F:alanyl aminopeptidase activity"/>
    <property type="evidence" value="ECO:0007669"/>
    <property type="project" value="UniProtKB-EC"/>
</dbReference>
<feature type="domain" description="Aminopeptidase N-like N-terminal" evidence="16">
    <location>
        <begin position="12"/>
        <end position="185"/>
    </location>
</feature>
<dbReference type="InterPro" id="IPR001930">
    <property type="entry name" value="Peptidase_M1"/>
</dbReference>
<dbReference type="InterPro" id="IPR050344">
    <property type="entry name" value="Peptidase_M1_aminopeptidases"/>
</dbReference>
<evidence type="ECO:0000256" key="11">
    <source>
        <dbReference type="PIRSR" id="PIRSR634016-4"/>
    </source>
</evidence>
<evidence type="ECO:0000256" key="1">
    <source>
        <dbReference type="ARBA" id="ARBA00000098"/>
    </source>
</evidence>
<dbReference type="GO" id="GO:0042277">
    <property type="term" value="F:peptide binding"/>
    <property type="evidence" value="ECO:0007669"/>
    <property type="project" value="TreeGrafter"/>
</dbReference>
<evidence type="ECO:0000313" key="17">
    <source>
        <dbReference type="EMBL" id="AVM42340.1"/>
    </source>
</evidence>
<dbReference type="InterPro" id="IPR045357">
    <property type="entry name" value="Aminopeptidase_N-like_N"/>
</dbReference>
<evidence type="ECO:0000256" key="6">
    <source>
        <dbReference type="ARBA" id="ARBA00022801"/>
    </source>
</evidence>
<comment type="similarity">
    <text evidence="2 12">Belongs to the peptidase M1 family.</text>
</comment>
<dbReference type="FunFam" id="1.10.390.10:FF:000013">
    <property type="entry name" value="Aminopeptidase N"/>
    <property type="match status" value="1"/>
</dbReference>
<feature type="active site" description="Proton acceptor" evidence="9">
    <location>
        <position position="293"/>
    </location>
</feature>
<dbReference type="GO" id="GO:0016020">
    <property type="term" value="C:membrane"/>
    <property type="evidence" value="ECO:0007669"/>
    <property type="project" value="TreeGrafter"/>
</dbReference>
<organism evidence="17 18">
    <name type="scientific">Fastidiosipila sanguinis</name>
    <dbReference type="NCBI Taxonomy" id="236753"/>
    <lineage>
        <taxon>Bacteria</taxon>
        <taxon>Bacillati</taxon>
        <taxon>Bacillota</taxon>
        <taxon>Clostridia</taxon>
        <taxon>Eubacteriales</taxon>
        <taxon>Oscillospiraceae</taxon>
        <taxon>Fastidiosipila</taxon>
    </lineage>
</organism>